<evidence type="ECO:0000313" key="2">
    <source>
        <dbReference type="Proteomes" id="UP000826540"/>
    </source>
</evidence>
<dbReference type="Proteomes" id="UP000826540">
    <property type="component" value="Chromosome"/>
</dbReference>
<proteinExistence type="predicted"/>
<dbReference type="EMBL" id="CP080598">
    <property type="protein sequence ID" value="QYX34382.1"/>
    <property type="molecule type" value="Genomic_DNA"/>
</dbReference>
<sequence>MSIKFSIGLISIKTDKGLVEIESRSDVQFTGKLSEFDDFLQMLLDVVRDVEVL</sequence>
<evidence type="ECO:0000313" key="1">
    <source>
        <dbReference type="EMBL" id="QYX34382.1"/>
    </source>
</evidence>
<gene>
    <name evidence="1" type="ORF">K2F26_00115</name>
</gene>
<reference evidence="1 2" key="1">
    <citation type="journal article" date="2022" name="J. Am. Chem. Soc.">
        <title>Biosynthesis of Guanitoxin Enables Global Environmental Detection in Freshwater Cyanobacteria.</title>
        <authorList>
            <person name="Lima S.T."/>
            <person name="Fallon T.R."/>
            <person name="Cordoza J.L."/>
            <person name="Chekan J.R."/>
            <person name="Delbaje E."/>
            <person name="Hopiavuori A.R."/>
            <person name="Alvarenga D.O."/>
            <person name="Wood S.M."/>
            <person name="Luhavaya H."/>
            <person name="Baumgartner J.T."/>
            <person name="Dorr F.A."/>
            <person name="Etchegaray A."/>
            <person name="Pinto E."/>
            <person name="McKinnie S.M.K."/>
            <person name="Fiore M.F."/>
            <person name="Moore B.S."/>
        </authorList>
    </citation>
    <scope>NUCLEOTIDE SEQUENCE [LARGE SCALE GENOMIC DNA]</scope>
    <source>
        <strain evidence="1 2">ITEP-024</strain>
    </source>
</reference>
<keyword evidence="2" id="KW-1185">Reference proteome</keyword>
<protein>
    <submittedName>
        <fullName evidence="1">Uncharacterized protein</fullName>
    </submittedName>
</protein>
<organism evidence="1 2">
    <name type="scientific">Sphaerospermopsis torques-reginae ITEP-024</name>
    <dbReference type="NCBI Taxonomy" id="984208"/>
    <lineage>
        <taxon>Bacteria</taxon>
        <taxon>Bacillati</taxon>
        <taxon>Cyanobacteriota</taxon>
        <taxon>Cyanophyceae</taxon>
        <taxon>Nostocales</taxon>
        <taxon>Aphanizomenonaceae</taxon>
        <taxon>Sphaerospermopsis</taxon>
        <taxon>Sphaerospermopsis torques-reginae</taxon>
    </lineage>
</organism>
<dbReference type="RefSeq" id="WP_194058138.1">
    <property type="nucleotide sequence ID" value="NZ_CP080598.1"/>
</dbReference>
<name>A0ABX8X6P2_9CYAN</name>
<accession>A0ABX8X6P2</accession>